<proteinExistence type="predicted"/>
<name>A0ABW3DBR0_9BACL</name>
<dbReference type="InterPro" id="IPR036291">
    <property type="entry name" value="NAD(P)-bd_dom_sf"/>
</dbReference>
<dbReference type="InterPro" id="IPR000683">
    <property type="entry name" value="Gfo/Idh/MocA-like_OxRdtase_N"/>
</dbReference>
<dbReference type="SUPFAM" id="SSF55347">
    <property type="entry name" value="Glyceraldehyde-3-phosphate dehydrogenase-like, C-terminal domain"/>
    <property type="match status" value="1"/>
</dbReference>
<dbReference type="RefSeq" id="WP_379288513.1">
    <property type="nucleotide sequence ID" value="NZ_JBHTIU010000039.1"/>
</dbReference>
<dbReference type="Pfam" id="PF01408">
    <property type="entry name" value="GFO_IDH_MocA"/>
    <property type="match status" value="1"/>
</dbReference>
<reference evidence="5" key="1">
    <citation type="journal article" date="2019" name="Int. J. Syst. Evol. Microbiol.">
        <title>The Global Catalogue of Microorganisms (GCM) 10K type strain sequencing project: providing services to taxonomists for standard genome sequencing and annotation.</title>
        <authorList>
            <consortium name="The Broad Institute Genomics Platform"/>
            <consortium name="The Broad Institute Genome Sequencing Center for Infectious Disease"/>
            <person name="Wu L."/>
            <person name="Ma J."/>
        </authorList>
    </citation>
    <scope>NUCLEOTIDE SEQUENCE [LARGE SCALE GENOMIC DNA]</scope>
    <source>
        <strain evidence="5">CCUG 57263</strain>
    </source>
</reference>
<dbReference type="EMBL" id="JBHTIU010000039">
    <property type="protein sequence ID" value="MFD0870029.1"/>
    <property type="molecule type" value="Genomic_DNA"/>
</dbReference>
<keyword evidence="5" id="KW-1185">Reference proteome</keyword>
<organism evidence="4 5">
    <name type="scientific">Paenibacillus residui</name>
    <dbReference type="NCBI Taxonomy" id="629724"/>
    <lineage>
        <taxon>Bacteria</taxon>
        <taxon>Bacillati</taxon>
        <taxon>Bacillota</taxon>
        <taxon>Bacilli</taxon>
        <taxon>Bacillales</taxon>
        <taxon>Paenibacillaceae</taxon>
        <taxon>Paenibacillus</taxon>
    </lineage>
</organism>
<evidence type="ECO:0000313" key="5">
    <source>
        <dbReference type="Proteomes" id="UP001597120"/>
    </source>
</evidence>
<dbReference type="Gene3D" id="3.30.360.10">
    <property type="entry name" value="Dihydrodipicolinate Reductase, domain 2"/>
    <property type="match status" value="1"/>
</dbReference>
<dbReference type="SUPFAM" id="SSF51735">
    <property type="entry name" value="NAD(P)-binding Rossmann-fold domains"/>
    <property type="match status" value="1"/>
</dbReference>
<dbReference type="InterPro" id="IPR055170">
    <property type="entry name" value="GFO_IDH_MocA-like_dom"/>
</dbReference>
<keyword evidence="1" id="KW-0560">Oxidoreductase</keyword>
<evidence type="ECO:0000259" key="3">
    <source>
        <dbReference type="Pfam" id="PF22725"/>
    </source>
</evidence>
<feature type="domain" description="Gfo/Idh/MocA-like oxidoreductase N-terminal" evidence="2">
    <location>
        <begin position="4"/>
        <end position="118"/>
    </location>
</feature>
<protein>
    <submittedName>
        <fullName evidence="4">Gfo/Idh/MocA family protein</fullName>
    </submittedName>
</protein>
<comment type="caution">
    <text evidence="4">The sequence shown here is derived from an EMBL/GenBank/DDBJ whole genome shotgun (WGS) entry which is preliminary data.</text>
</comment>
<accession>A0ABW3DBR0</accession>
<dbReference type="Gene3D" id="3.40.50.720">
    <property type="entry name" value="NAD(P)-binding Rossmann-like Domain"/>
    <property type="match status" value="1"/>
</dbReference>
<evidence type="ECO:0000313" key="4">
    <source>
        <dbReference type="EMBL" id="MFD0870029.1"/>
    </source>
</evidence>
<dbReference type="PANTHER" id="PTHR43818">
    <property type="entry name" value="BCDNA.GH03377"/>
    <property type="match status" value="1"/>
</dbReference>
<dbReference type="Pfam" id="PF22725">
    <property type="entry name" value="GFO_IDH_MocA_C3"/>
    <property type="match status" value="1"/>
</dbReference>
<dbReference type="Proteomes" id="UP001597120">
    <property type="component" value="Unassembled WGS sequence"/>
</dbReference>
<evidence type="ECO:0000259" key="2">
    <source>
        <dbReference type="Pfam" id="PF01408"/>
    </source>
</evidence>
<feature type="domain" description="GFO/IDH/MocA-like oxidoreductase" evidence="3">
    <location>
        <begin position="131"/>
        <end position="265"/>
    </location>
</feature>
<gene>
    <name evidence="4" type="ORF">ACFQ03_12785</name>
</gene>
<sequence length="368" mass="39938">MEKVKVGIIGCGKISGIYMQNCQSYDLLEVKACADLDLERARAKAEEYQIPVACTVEQLLQDPEIEIVINLTVPQAHAGVCLAALDAGKHVYVEKPLAVTVEDARQILDKAKESNRLVGCAPDTFLGGGIQTSRKLIDDGWIGRPLAASAFMMSGGHESWHPDPEFYYLKGGGPMYDMGPYYLTALIHLLGPIRRVTGSAQISFAERRITSRPKSGQIIQVEVPTHVTGILDFASGAAATMITSFDILGGSALPNIEIYGSEGTISVPNPNTYDGPVQIRRRGAKEWSEVPLTHGYTSNSRGLGVLDMAYAIRSGRAHRASGELAYHVLEAMHGIHEAAREGKHYAMKSRCDQPAPLPLGLPENMLDR</sequence>
<dbReference type="InterPro" id="IPR050463">
    <property type="entry name" value="Gfo/Idh/MocA_oxidrdct_glycsds"/>
</dbReference>
<evidence type="ECO:0000256" key="1">
    <source>
        <dbReference type="ARBA" id="ARBA00023002"/>
    </source>
</evidence>
<dbReference type="PANTHER" id="PTHR43818:SF11">
    <property type="entry name" value="BCDNA.GH03377"/>
    <property type="match status" value="1"/>
</dbReference>